<reference evidence="3 4" key="1">
    <citation type="submission" date="2019-01" db="EMBL/GenBank/DDBJ databases">
        <title>Intercellular communication is required for trap formation in the nematode-trapping fungus Duddingtonia flagrans.</title>
        <authorList>
            <person name="Youssar L."/>
            <person name="Wernet V."/>
            <person name="Hensel N."/>
            <person name="Hildebrandt H.-G."/>
            <person name="Fischer R."/>
        </authorList>
    </citation>
    <scope>NUCLEOTIDE SEQUENCE [LARGE SCALE GENOMIC DNA]</scope>
    <source>
        <strain evidence="3 4">CBS H-5679</strain>
    </source>
</reference>
<accession>A0A436ZT66</accession>
<evidence type="ECO:0000256" key="2">
    <source>
        <dbReference type="SAM" id="MobiDB-lite"/>
    </source>
</evidence>
<evidence type="ECO:0000256" key="1">
    <source>
        <dbReference type="SAM" id="Coils"/>
    </source>
</evidence>
<proteinExistence type="predicted"/>
<evidence type="ECO:0000313" key="4">
    <source>
        <dbReference type="Proteomes" id="UP000283090"/>
    </source>
</evidence>
<keyword evidence="1" id="KW-0175">Coiled coil</keyword>
<feature type="coiled-coil region" evidence="1">
    <location>
        <begin position="674"/>
        <end position="701"/>
    </location>
</feature>
<dbReference type="VEuPathDB" id="FungiDB:DFL_009885"/>
<feature type="region of interest" description="Disordered" evidence="2">
    <location>
        <begin position="1"/>
        <end position="33"/>
    </location>
</feature>
<evidence type="ECO:0000313" key="3">
    <source>
        <dbReference type="EMBL" id="RVD82042.1"/>
    </source>
</evidence>
<dbReference type="GeneID" id="93592196"/>
<organism evidence="3 4">
    <name type="scientific">Arthrobotrys flagrans</name>
    <name type="common">Nematode-trapping fungus</name>
    <name type="synonym">Trichothecium flagrans</name>
    <dbReference type="NCBI Taxonomy" id="97331"/>
    <lineage>
        <taxon>Eukaryota</taxon>
        <taxon>Fungi</taxon>
        <taxon>Dikarya</taxon>
        <taxon>Ascomycota</taxon>
        <taxon>Pezizomycotina</taxon>
        <taxon>Orbiliomycetes</taxon>
        <taxon>Orbiliales</taxon>
        <taxon>Orbiliaceae</taxon>
        <taxon>Arthrobotrys</taxon>
    </lineage>
</organism>
<feature type="region of interest" description="Disordered" evidence="2">
    <location>
        <begin position="707"/>
        <end position="736"/>
    </location>
</feature>
<keyword evidence="4" id="KW-1185">Reference proteome</keyword>
<protein>
    <submittedName>
        <fullName evidence="3">Uncharacterized protein</fullName>
    </submittedName>
</protein>
<comment type="caution">
    <text evidence="3">The sequence shown here is derived from an EMBL/GenBank/DDBJ whole genome shotgun (WGS) entry which is preliminary data.</text>
</comment>
<name>A0A436ZT66_ARTFL</name>
<dbReference type="RefSeq" id="XP_067487586.1">
    <property type="nucleotide sequence ID" value="XM_067639837.1"/>
</dbReference>
<dbReference type="EMBL" id="SAEB01000012">
    <property type="protein sequence ID" value="RVD82042.1"/>
    <property type="molecule type" value="Genomic_DNA"/>
</dbReference>
<dbReference type="Proteomes" id="UP000283090">
    <property type="component" value="Unassembled WGS sequence"/>
</dbReference>
<sequence length="736" mass="83964">MRSIPRLGNRNLSSTTPPRQAKVSHGASAKAYKKLQLQPEDRAYIRKQYDETKPKRLRTQDDFLKALRAHGYVPAIDRVDEMLDVNRSPYQSKDEFDKITLGLLLSSARSANGEIRNPYKIPNCSAGQNPVRTHESNFAKPMPAHLYFLFPDDTNWHTISKYFPLPEPPRPWHPITMVGLKQDYTREEVARRLEWSLVQNAKKLRNGYNWPAPDPASYKYMEELPPPPPPVIRECNTCKKPRYLMRFWNFFVQRWQHVSAPHRPIDCSTHKKGGVGRLMYAPKGTKVGGLSPSKVEDKEWIEEEVAVKLLFRSGFIALPTVNPVLGETLARAAMNGGDDWPWIRAADVKRWAVRGGRRNGLVDLSTVTRMSKVEEARKTQQQQFLEEHAEFLDEIRETLKKYPITPEKLANIPPGQFYPPDHAAVDLWRRFEMKKVNVLRVETKAASKAKSENRKALQRKLDQVDRVLEEMKKTKAEILMIERGQGETWVNPDWVRLKTSDRAELVASGENLDHVIVSNKGHVPSPIYNRWDDKRKDEMHILETPKKLTAPSRWLDRAPGSAIAENADGVDVAVGSSAVTNVRDGQVSMASGGPPPANDSSNAAGPVDESLNERDVVEESSSGFRGFIPLPRCENERATKPPAFRATPQKTYRLYKERFRESLEARTFRLNPNIEEERAQRDRIRERLERSERRAIQREEDAFALKEAMLWSNTGGDPDAGSSESHKVGSEPKDKI</sequence>
<feature type="compositionally biased region" description="Basic and acidic residues" evidence="2">
    <location>
        <begin position="724"/>
        <end position="736"/>
    </location>
</feature>
<feature type="region of interest" description="Disordered" evidence="2">
    <location>
        <begin position="585"/>
        <end position="620"/>
    </location>
</feature>
<dbReference type="AlphaFoldDB" id="A0A436ZT66"/>
<dbReference type="OrthoDB" id="5417620at2759"/>
<gene>
    <name evidence="3" type="ORF">DFL_009885</name>
</gene>